<feature type="compositionally biased region" description="Basic and acidic residues" evidence="2">
    <location>
        <begin position="1"/>
        <end position="15"/>
    </location>
</feature>
<dbReference type="PANTHER" id="PTHR12821">
    <property type="entry name" value="BYSTIN"/>
    <property type="match status" value="1"/>
</dbReference>
<evidence type="ECO:0000256" key="1">
    <source>
        <dbReference type="ARBA" id="ARBA00007114"/>
    </source>
</evidence>
<accession>A0ABR1FNL8</accession>
<dbReference type="PANTHER" id="PTHR12821:SF0">
    <property type="entry name" value="BYSTIN"/>
    <property type="match status" value="1"/>
</dbReference>
<dbReference type="Proteomes" id="UP001363151">
    <property type="component" value="Unassembled WGS sequence"/>
</dbReference>
<protein>
    <submittedName>
        <fullName evidence="3">Bystin-like protein</fullName>
    </submittedName>
</protein>
<evidence type="ECO:0000313" key="3">
    <source>
        <dbReference type="EMBL" id="KAK7234114.1"/>
    </source>
</evidence>
<dbReference type="EMBL" id="JBBJCI010000347">
    <property type="protein sequence ID" value="KAK7234114.1"/>
    <property type="molecule type" value="Genomic_DNA"/>
</dbReference>
<gene>
    <name evidence="3" type="primary">BYSL</name>
    <name evidence="3" type="ORF">SO694_00149039</name>
</gene>
<comment type="caution">
    <text evidence="3">The sequence shown here is derived from an EMBL/GenBank/DDBJ whole genome shotgun (WGS) entry which is preliminary data.</text>
</comment>
<feature type="compositionally biased region" description="Acidic residues" evidence="2">
    <location>
        <begin position="95"/>
        <end position="119"/>
    </location>
</feature>
<evidence type="ECO:0000256" key="2">
    <source>
        <dbReference type="SAM" id="MobiDB-lite"/>
    </source>
</evidence>
<reference evidence="3 4" key="1">
    <citation type="submission" date="2024-03" db="EMBL/GenBank/DDBJ databases">
        <title>Aureococcus anophagefferens CCMP1851 and Kratosvirus quantuckense: Draft genome of a second virus-susceptible host strain in the model system.</title>
        <authorList>
            <person name="Chase E."/>
            <person name="Truchon A.R."/>
            <person name="Schepens W."/>
            <person name="Wilhelm S.W."/>
        </authorList>
    </citation>
    <scope>NUCLEOTIDE SEQUENCE [LARGE SCALE GENOMIC DNA]</scope>
    <source>
        <strain evidence="3 4">CCMP1851</strain>
    </source>
</reference>
<feature type="compositionally biased region" description="Basic and acidic residues" evidence="2">
    <location>
        <begin position="71"/>
        <end position="86"/>
    </location>
</feature>
<name>A0ABR1FNL8_AURAN</name>
<keyword evidence="4" id="KW-1185">Reference proteome</keyword>
<organism evidence="3 4">
    <name type="scientific">Aureococcus anophagefferens</name>
    <name type="common">Harmful bloom alga</name>
    <dbReference type="NCBI Taxonomy" id="44056"/>
    <lineage>
        <taxon>Eukaryota</taxon>
        <taxon>Sar</taxon>
        <taxon>Stramenopiles</taxon>
        <taxon>Ochrophyta</taxon>
        <taxon>Pelagophyceae</taxon>
        <taxon>Pelagomonadales</taxon>
        <taxon>Pelagomonadaceae</taxon>
        <taxon>Aureococcus</taxon>
    </lineage>
</organism>
<evidence type="ECO:0000313" key="4">
    <source>
        <dbReference type="Proteomes" id="UP001363151"/>
    </source>
</evidence>
<proteinExistence type="inferred from homology"/>
<feature type="region of interest" description="Disordered" evidence="2">
    <location>
        <begin position="1"/>
        <end position="119"/>
    </location>
</feature>
<comment type="similarity">
    <text evidence="1">Belongs to the bystin family.</text>
</comment>
<dbReference type="Pfam" id="PF05291">
    <property type="entry name" value="Bystin"/>
    <property type="match status" value="1"/>
</dbReference>
<dbReference type="InterPro" id="IPR007955">
    <property type="entry name" value="Bystin"/>
</dbReference>
<sequence>MGKNKRSDKLKGAGDKRHKGANLEVTLREDLAKASGVVQPSAPRAAKQRARAGSDEDLDEKQTASIQEMAKAQRGEEARREADDLAARASRVAFDVEEVSDDDDDDDYLDGDEGDDVDESAFDIGSEALSASQAALVDSFMAPKPGARRTLADVIMEKIAEKEAGADAMDDDVEDNTLPERVVEAYSGMIPLLERYRCGKLPKAFKVIPALERWEDVLWLVRPDLWSAHCVEAATKVFASNLDPKRARVFYNEVLLERCRDDITVNKKLNYHLYQALHKALFKPAPWFKGILLPLVQDRDCTLREALIFGSVLAKASVPAAHAAVVLLKLADMAYSGAQSVFLIVLLNKKYALPRRVVDAVAKSFLKFESDEAELPVLWHQSLLTFVQRYRADLDDATSASLLKLLKAHKHHTITHEIRRELVAGHKSRH</sequence>